<feature type="region of interest" description="Disordered" evidence="1">
    <location>
        <begin position="1"/>
        <end position="21"/>
    </location>
</feature>
<comment type="caution">
    <text evidence="2">The sequence shown here is derived from an EMBL/GenBank/DDBJ whole genome shotgun (WGS) entry which is preliminary data.</text>
</comment>
<organism evidence="2 3">
    <name type="scientific">Allosphingosinicella deserti</name>
    <dbReference type="NCBI Taxonomy" id="2116704"/>
    <lineage>
        <taxon>Bacteria</taxon>
        <taxon>Pseudomonadati</taxon>
        <taxon>Pseudomonadota</taxon>
        <taxon>Alphaproteobacteria</taxon>
        <taxon>Sphingomonadales</taxon>
        <taxon>Sphingomonadaceae</taxon>
        <taxon>Allosphingosinicella</taxon>
    </lineage>
</organism>
<feature type="compositionally biased region" description="Basic and acidic residues" evidence="1">
    <location>
        <begin position="133"/>
        <end position="163"/>
    </location>
</feature>
<dbReference type="Proteomes" id="UP000241167">
    <property type="component" value="Unassembled WGS sequence"/>
</dbReference>
<reference evidence="2 3" key="1">
    <citation type="submission" date="2018-03" db="EMBL/GenBank/DDBJ databases">
        <title>The draft genome of Sphingosinicella sp. GL-C-18.</title>
        <authorList>
            <person name="Liu L."/>
            <person name="Li L."/>
            <person name="Liang L."/>
            <person name="Zhang X."/>
            <person name="Wang T."/>
        </authorList>
    </citation>
    <scope>NUCLEOTIDE SEQUENCE [LARGE SCALE GENOMIC DNA]</scope>
    <source>
        <strain evidence="2 3">GL-C-18</strain>
    </source>
</reference>
<evidence type="ECO:0000313" key="2">
    <source>
        <dbReference type="EMBL" id="PSJ42065.1"/>
    </source>
</evidence>
<feature type="region of interest" description="Disordered" evidence="1">
    <location>
        <begin position="97"/>
        <end position="177"/>
    </location>
</feature>
<proteinExistence type="predicted"/>
<gene>
    <name evidence="2" type="ORF">C7I55_07415</name>
</gene>
<sequence>MIARTFSRGFGPDPRPSRSDFASLRGRSWLAVALQPMPGSSGQSDFDPPGLTGSVVRRLAGVGPRRVARTARGALMGRDHALGGGKSIRILVFGFPAGPHPDALGSGTRMGVGEASDPPAPASSGASATPRKPNYDFERRERERNKAADAAKKAQAKADKKAAEQGAPEADPEANDS</sequence>
<protein>
    <submittedName>
        <fullName evidence="2">Uncharacterized protein</fullName>
    </submittedName>
</protein>
<keyword evidence="3" id="KW-1185">Reference proteome</keyword>
<dbReference type="EMBL" id="PXYI01000002">
    <property type="protein sequence ID" value="PSJ42065.1"/>
    <property type="molecule type" value="Genomic_DNA"/>
</dbReference>
<evidence type="ECO:0000313" key="3">
    <source>
        <dbReference type="Proteomes" id="UP000241167"/>
    </source>
</evidence>
<dbReference type="AlphaFoldDB" id="A0A2P7QVR3"/>
<accession>A0A2P7QVR3</accession>
<name>A0A2P7QVR3_9SPHN</name>
<evidence type="ECO:0000256" key="1">
    <source>
        <dbReference type="SAM" id="MobiDB-lite"/>
    </source>
</evidence>